<protein>
    <submittedName>
        <fullName evidence="1">Uncharacterized protein</fullName>
    </submittedName>
</protein>
<proteinExistence type="predicted"/>
<reference evidence="1" key="1">
    <citation type="journal article" date="2020" name="Stud. Mycol.">
        <title>101 Dothideomycetes genomes: a test case for predicting lifestyles and emergence of pathogens.</title>
        <authorList>
            <person name="Haridas S."/>
            <person name="Albert R."/>
            <person name="Binder M."/>
            <person name="Bloem J."/>
            <person name="Labutti K."/>
            <person name="Salamov A."/>
            <person name="Andreopoulos B."/>
            <person name="Baker S."/>
            <person name="Barry K."/>
            <person name="Bills G."/>
            <person name="Bluhm B."/>
            <person name="Cannon C."/>
            <person name="Castanera R."/>
            <person name="Culley D."/>
            <person name="Daum C."/>
            <person name="Ezra D."/>
            <person name="Gonzalez J."/>
            <person name="Henrissat B."/>
            <person name="Kuo A."/>
            <person name="Liang C."/>
            <person name="Lipzen A."/>
            <person name="Lutzoni F."/>
            <person name="Magnuson J."/>
            <person name="Mondo S."/>
            <person name="Nolan M."/>
            <person name="Ohm R."/>
            <person name="Pangilinan J."/>
            <person name="Park H.-J."/>
            <person name="Ramirez L."/>
            <person name="Alfaro M."/>
            <person name="Sun H."/>
            <person name="Tritt A."/>
            <person name="Yoshinaga Y."/>
            <person name="Zwiers L.-H."/>
            <person name="Turgeon B."/>
            <person name="Goodwin S."/>
            <person name="Spatafora J."/>
            <person name="Crous P."/>
            <person name="Grigoriev I."/>
        </authorList>
    </citation>
    <scope>NUCLEOTIDE SEQUENCE</scope>
    <source>
        <strain evidence="1">ATCC 74209</strain>
    </source>
</reference>
<name>A0A9P4MRM2_9PLEO</name>
<evidence type="ECO:0000313" key="2">
    <source>
        <dbReference type="Proteomes" id="UP000799536"/>
    </source>
</evidence>
<sequence>MNTDIKFCASLRSSKPSSPLVYFLPRLHARNNHLHLVFYNDVYPIAVSLSLRPPYFNRLLPINVSQPEITVLCKQYITNVEIALVLAISFRRSRVSRGIMPHAHLLNRTYSRHDPEQFDFGSRKFVTVSAACGSFVPMFTWPAPAIRLGFFLQS</sequence>
<dbReference type="AlphaFoldDB" id="A0A9P4MRM2"/>
<dbReference type="Proteomes" id="UP000799536">
    <property type="component" value="Unassembled WGS sequence"/>
</dbReference>
<accession>A0A9P4MRM2</accession>
<dbReference type="EMBL" id="ML994015">
    <property type="protein sequence ID" value="KAF2200586.1"/>
    <property type="molecule type" value="Genomic_DNA"/>
</dbReference>
<keyword evidence="2" id="KW-1185">Reference proteome</keyword>
<comment type="caution">
    <text evidence="1">The sequence shown here is derived from an EMBL/GenBank/DDBJ whole genome shotgun (WGS) entry which is preliminary data.</text>
</comment>
<evidence type="ECO:0000313" key="1">
    <source>
        <dbReference type="EMBL" id="KAF2200586.1"/>
    </source>
</evidence>
<gene>
    <name evidence="1" type="ORF">GQ43DRAFT_489145</name>
</gene>
<organism evidence="1 2">
    <name type="scientific">Delitschia confertaspora ATCC 74209</name>
    <dbReference type="NCBI Taxonomy" id="1513339"/>
    <lineage>
        <taxon>Eukaryota</taxon>
        <taxon>Fungi</taxon>
        <taxon>Dikarya</taxon>
        <taxon>Ascomycota</taxon>
        <taxon>Pezizomycotina</taxon>
        <taxon>Dothideomycetes</taxon>
        <taxon>Pleosporomycetidae</taxon>
        <taxon>Pleosporales</taxon>
        <taxon>Delitschiaceae</taxon>
        <taxon>Delitschia</taxon>
    </lineage>
</organism>